<dbReference type="Pfam" id="PF00753">
    <property type="entry name" value="Lactamase_B"/>
    <property type="match status" value="1"/>
</dbReference>
<dbReference type="PANTHER" id="PTHR42951">
    <property type="entry name" value="METALLO-BETA-LACTAMASE DOMAIN-CONTAINING"/>
    <property type="match status" value="1"/>
</dbReference>
<evidence type="ECO:0000313" key="2">
    <source>
        <dbReference type="EMBL" id="MBS4196245.1"/>
    </source>
</evidence>
<dbReference type="Gene3D" id="3.60.15.10">
    <property type="entry name" value="Ribonuclease Z/Hydroxyacylglutathione hydrolase-like"/>
    <property type="match status" value="1"/>
</dbReference>
<comment type="caution">
    <text evidence="2">The sequence shown here is derived from an EMBL/GenBank/DDBJ whole genome shotgun (WGS) entry which is preliminary data.</text>
</comment>
<dbReference type="AlphaFoldDB" id="A0A942TE77"/>
<feature type="domain" description="Metallo-beta-lactamase" evidence="1">
    <location>
        <begin position="20"/>
        <end position="204"/>
    </location>
</feature>
<dbReference type="InterPro" id="IPR036866">
    <property type="entry name" value="RibonucZ/Hydroxyglut_hydro"/>
</dbReference>
<dbReference type="SUPFAM" id="SSF56281">
    <property type="entry name" value="Metallo-hydrolase/oxidoreductase"/>
    <property type="match status" value="1"/>
</dbReference>
<dbReference type="EMBL" id="JAGYPG010000002">
    <property type="protein sequence ID" value="MBS4196245.1"/>
    <property type="molecule type" value="Genomic_DNA"/>
</dbReference>
<dbReference type="PANTHER" id="PTHR42951:SF17">
    <property type="entry name" value="METALLO-BETA-LACTAMASE DOMAIN-CONTAINING PROTEIN"/>
    <property type="match status" value="1"/>
</dbReference>
<reference evidence="2 3" key="1">
    <citation type="submission" date="2021-05" db="EMBL/GenBank/DDBJ databases">
        <title>Novel Bacillus species.</title>
        <authorList>
            <person name="Liu G."/>
        </authorList>
    </citation>
    <scope>NUCLEOTIDE SEQUENCE [LARGE SCALE GENOMIC DNA]</scope>
    <source>
        <strain evidence="3">FJAT-49780</strain>
    </source>
</reference>
<dbReference type="Proteomes" id="UP000681414">
    <property type="component" value="Unassembled WGS sequence"/>
</dbReference>
<gene>
    <name evidence="2" type="ORF">KHA97_14350</name>
</gene>
<proteinExistence type="predicted"/>
<sequence length="226" mass="25437">MKVKQVSEHIWSLRTWMLIPVHVWVVVDKGEVTLVDAGMPNMAKGILTFIEKLNMGPLKRILLTHGHLDHIGAIKPISNKLKVPVYAHRIENPYMTGELPYPKRKKPEQNVSKEIVRSLPEDETGNLLQIGGLTPYHTPGHSPGHVAYYHEKDQVLLAGDLFTSKKGKLKRPISIFTADMNEAIKSSAIIKDLKPEKVEVCHGYTVLNPSDHIEEYMEKSLGSILQ</sequence>
<dbReference type="CDD" id="cd07721">
    <property type="entry name" value="yflN-like_MBL-fold"/>
    <property type="match status" value="1"/>
</dbReference>
<dbReference type="InterPro" id="IPR001279">
    <property type="entry name" value="Metallo-B-lactamas"/>
</dbReference>
<dbReference type="SMART" id="SM00849">
    <property type="entry name" value="Lactamase_B"/>
    <property type="match status" value="1"/>
</dbReference>
<evidence type="ECO:0000259" key="1">
    <source>
        <dbReference type="SMART" id="SM00849"/>
    </source>
</evidence>
<name>A0A942TE77_9BACI</name>
<accession>A0A942TE77</accession>
<organism evidence="2 3">
    <name type="scientific">Lederbergia citri</name>
    <dbReference type="NCBI Taxonomy" id="2833580"/>
    <lineage>
        <taxon>Bacteria</taxon>
        <taxon>Bacillati</taxon>
        <taxon>Bacillota</taxon>
        <taxon>Bacilli</taxon>
        <taxon>Bacillales</taxon>
        <taxon>Bacillaceae</taxon>
        <taxon>Lederbergia</taxon>
    </lineage>
</organism>
<keyword evidence="3" id="KW-1185">Reference proteome</keyword>
<evidence type="ECO:0000313" key="3">
    <source>
        <dbReference type="Proteomes" id="UP000681414"/>
    </source>
</evidence>
<dbReference type="RefSeq" id="WP_213125392.1">
    <property type="nucleotide sequence ID" value="NZ_JAGYPG010000002.1"/>
</dbReference>
<protein>
    <submittedName>
        <fullName evidence="2">MBL fold metallo-hydrolase</fullName>
    </submittedName>
</protein>
<dbReference type="InterPro" id="IPR050855">
    <property type="entry name" value="NDM-1-like"/>
</dbReference>